<evidence type="ECO:0008006" key="3">
    <source>
        <dbReference type="Google" id="ProtNLM"/>
    </source>
</evidence>
<proteinExistence type="predicted"/>
<evidence type="ECO:0000313" key="2">
    <source>
        <dbReference type="Proteomes" id="UP000504693"/>
    </source>
</evidence>
<dbReference type="EMBL" id="CP053921">
    <property type="protein sequence ID" value="QKG71705.1"/>
    <property type="molecule type" value="Genomic_DNA"/>
</dbReference>
<dbReference type="Proteomes" id="UP000504693">
    <property type="component" value="Chromosome"/>
</dbReference>
<protein>
    <recommendedName>
        <fullName evidence="3">Uracil-DNA glycosylase-like domain-containing protein</fullName>
    </recommendedName>
</protein>
<reference evidence="1 2" key="1">
    <citation type="submission" date="2020-05" db="EMBL/GenBank/DDBJ databases">
        <title>Erythrobacter mangrovi sp. nov., isolated from rhizosphere soil of mangrove plant (Kandelia candel).</title>
        <authorList>
            <person name="Ye Y.H."/>
        </authorList>
    </citation>
    <scope>NUCLEOTIDE SEQUENCE [LARGE SCALE GENOMIC DNA]</scope>
    <source>
        <strain evidence="1 2">EB310</strain>
    </source>
</reference>
<name>A0A7D4C4Z3_9SPHN</name>
<dbReference type="RefSeq" id="WP_173214773.1">
    <property type="nucleotide sequence ID" value="NZ_CP053921.1"/>
</dbReference>
<sequence>MSLSFRRVFGVNALIGGALEVKTSLGRMMQVDSPDMPDFTPLEGLEGALDWWREAGVEYDFAEESTDWLAKLEVQETVAAPAEPAPELPAPQSPLQRALVRDDLPRIGGDTAAWPDTLESFRSWWMTESSLADGALDRRLPPRGLAQAKLMVLVGQPEPDDAEGLLSGGAGKLLAAMLRAMGIAPHEAYLASALPAPMALPDWNELAARGLGDVARHHIALAAPQRILAVGRAQLALFDIPPEKARDPLVVECGEKPYPLLAAPDFAQIARSAPRRERFWHRWLEWTR</sequence>
<dbReference type="SUPFAM" id="SSF52141">
    <property type="entry name" value="Uracil-DNA glycosylase-like"/>
    <property type="match status" value="1"/>
</dbReference>
<dbReference type="InterPro" id="IPR036895">
    <property type="entry name" value="Uracil-DNA_glycosylase-like_sf"/>
</dbReference>
<dbReference type="Gene3D" id="3.40.470.10">
    <property type="entry name" value="Uracil-DNA glycosylase-like domain"/>
    <property type="match status" value="1"/>
</dbReference>
<organism evidence="1 2">
    <name type="scientific">Erythrobacter mangrovi</name>
    <dbReference type="NCBI Taxonomy" id="2739433"/>
    <lineage>
        <taxon>Bacteria</taxon>
        <taxon>Pseudomonadati</taxon>
        <taxon>Pseudomonadota</taxon>
        <taxon>Alphaproteobacteria</taxon>
        <taxon>Sphingomonadales</taxon>
        <taxon>Erythrobacteraceae</taxon>
        <taxon>Erythrobacter/Porphyrobacter group</taxon>
        <taxon>Erythrobacter</taxon>
    </lineage>
</organism>
<accession>A0A7D4C4Z3</accession>
<evidence type="ECO:0000313" key="1">
    <source>
        <dbReference type="EMBL" id="QKG71705.1"/>
    </source>
</evidence>
<dbReference type="AlphaFoldDB" id="A0A7D4C4Z3"/>
<gene>
    <name evidence="1" type="ORF">HQR01_10200</name>
</gene>
<dbReference type="KEGG" id="emv:HQR01_10200"/>
<keyword evidence="2" id="KW-1185">Reference proteome</keyword>